<organism evidence="15">
    <name type="scientific">Saccoglossus kowalevskii</name>
    <name type="common">Acorn worm</name>
    <dbReference type="NCBI Taxonomy" id="10224"/>
    <lineage>
        <taxon>Eukaryota</taxon>
        <taxon>Metazoa</taxon>
        <taxon>Hemichordata</taxon>
        <taxon>Enteropneusta</taxon>
        <taxon>Harrimaniidae</taxon>
        <taxon>Saccoglossus</taxon>
    </lineage>
</organism>
<evidence type="ECO:0000256" key="5">
    <source>
        <dbReference type="ARBA" id="ARBA00022729"/>
    </source>
</evidence>
<feature type="disulfide bond" evidence="10">
    <location>
        <begin position="393"/>
        <end position="405"/>
    </location>
</feature>
<feature type="domain" description="Laminin N-terminal" evidence="14">
    <location>
        <begin position="30"/>
        <end position="261"/>
    </location>
</feature>
<dbReference type="PANTHER" id="PTHR10574:SF419">
    <property type="entry name" value="LAMININ SUBUNIT ALPHA-3-RELATED"/>
    <property type="match status" value="1"/>
</dbReference>
<dbReference type="GeneID" id="100329096"/>
<dbReference type="FunFam" id="2.170.300.10:FF:000001">
    <property type="entry name" value="Laminin subunit beta-1"/>
    <property type="match status" value="1"/>
</dbReference>
<sequence length="610" mass="68131">MSKYWFLIVFLVCCLATSALTIDIDGVGCSQQTCYARTGNLVIGRQLKTLSECGKDRGEKFCVLESCDNIECYKCNTKKASKAHPASHMIDSSLTQLDTWWQSSLGVTPETIQLDFEGHFYFTYLVMVFKNARPAAMVIERSDDFAQTWRKYAYYSNNCTAQFGMAEDDDVDSDGAVCTSRYSQIQPCSNGEVIFRSLLPTRGRFDPYGMEAQDRMKITNLRIKLLKSQRCIPCQAEINSMEYKLSKMDYFAVSNVIVGGTCFCNGHASECVPLSVESSDNQPPNKVHGKCVCQHNTDGDDCEQCLPLFNDAPWRPANGLTGEPNQCKQCECNGHADSCHFDSKLWDSTNYVTGGVCDSCKHHTTGTNCQLCESGYYRDSTKEFTAANACKRCRCDPTGTSNRPCDEASGICFCKKGVAEPLCDMCLPGYYGFGRNGCRECTCGEGIGCDANTGACPKTTRRNRKNNRDTSRNSKRRERQFRLSVGYDGCDCPEQQLGDIDLCQFDYVLRAKILSADDKGSQVVVNGNIKRVLATRGDAELTEGAIRLYPISWTEIGCTCPLLKMDHDYLIAGKWDSLTGRLLIDQRSVVIHWDRNVGREATEFFEKKCL</sequence>
<dbReference type="InterPro" id="IPR001134">
    <property type="entry name" value="Netrin_domain"/>
</dbReference>
<evidence type="ECO:0000313" key="16">
    <source>
        <dbReference type="Proteomes" id="UP000694865"/>
    </source>
</evidence>
<evidence type="ECO:0000313" key="15">
    <source>
        <dbReference type="EMBL" id="ADB22607.1"/>
    </source>
</evidence>
<dbReference type="GO" id="GO:0007411">
    <property type="term" value="P:axon guidance"/>
    <property type="evidence" value="ECO:0007669"/>
    <property type="project" value="TreeGrafter"/>
</dbReference>
<accession>D2XNH7</accession>
<evidence type="ECO:0000259" key="13">
    <source>
        <dbReference type="PROSITE" id="PS50189"/>
    </source>
</evidence>
<dbReference type="FunFam" id="2.10.25.10:FF:000333">
    <property type="entry name" value="netrin-4 isoform X2"/>
    <property type="match status" value="1"/>
</dbReference>
<evidence type="ECO:0000256" key="1">
    <source>
        <dbReference type="ARBA" id="ARBA00004498"/>
    </source>
</evidence>
<dbReference type="Gene3D" id="2.60.120.260">
    <property type="entry name" value="Galactose-binding domain-like"/>
    <property type="match status" value="1"/>
</dbReference>
<feature type="disulfide bond" evidence="10">
    <location>
        <begin position="414"/>
        <end position="423"/>
    </location>
</feature>
<dbReference type="SUPFAM" id="SSF49785">
    <property type="entry name" value="Galactose-binding domain-like"/>
    <property type="match status" value="1"/>
</dbReference>
<feature type="domain" description="Laminin EGF-like" evidence="12">
    <location>
        <begin position="330"/>
        <end position="392"/>
    </location>
</feature>
<reference evidence="15" key="1">
    <citation type="submission" date="2009-11" db="EMBL/GenBank/DDBJ databases">
        <authorList>
            <person name="Freeman R.M.Jr."/>
            <person name="Wu M."/>
            <person name="Gerhart J."/>
        </authorList>
    </citation>
    <scope>NUCLEOTIDE SEQUENCE</scope>
</reference>
<dbReference type="SMART" id="SM00180">
    <property type="entry name" value="EGF_Lam"/>
    <property type="match status" value="3"/>
</dbReference>
<dbReference type="GO" id="GO:0070831">
    <property type="term" value="P:basement membrane assembly"/>
    <property type="evidence" value="ECO:0007669"/>
    <property type="project" value="TreeGrafter"/>
</dbReference>
<dbReference type="SMART" id="SM00136">
    <property type="entry name" value="LamNT"/>
    <property type="match status" value="1"/>
</dbReference>
<dbReference type="InterPro" id="IPR008993">
    <property type="entry name" value="TIMP-like_OB-fold"/>
</dbReference>
<feature type="signal peptide" evidence="11 17">
    <location>
        <begin position="1"/>
        <end position="21"/>
    </location>
</feature>
<dbReference type="PROSITE" id="PS50189">
    <property type="entry name" value="NTR"/>
    <property type="match status" value="1"/>
</dbReference>
<dbReference type="GO" id="GO:0009888">
    <property type="term" value="P:tissue development"/>
    <property type="evidence" value="ECO:0007669"/>
    <property type="project" value="TreeGrafter"/>
</dbReference>
<keyword evidence="3" id="KW-0964">Secreted</keyword>
<dbReference type="KEGG" id="sko:100329096"/>
<dbReference type="AlphaFoldDB" id="D2XNH7"/>
<evidence type="ECO:0000256" key="6">
    <source>
        <dbReference type="ARBA" id="ARBA00022737"/>
    </source>
</evidence>
<dbReference type="InterPro" id="IPR008211">
    <property type="entry name" value="Laminin_N"/>
</dbReference>
<dbReference type="InterPro" id="IPR018933">
    <property type="entry name" value="Netrin_module_non-TIMP"/>
</dbReference>
<dbReference type="PROSITE" id="PS50027">
    <property type="entry name" value="EGF_LAM_2"/>
    <property type="match status" value="2"/>
</dbReference>
<dbReference type="Gene3D" id="2.40.50.120">
    <property type="match status" value="1"/>
</dbReference>
<gene>
    <name evidence="17" type="primary">Ntn4</name>
</gene>
<dbReference type="CTD" id="59277"/>
<evidence type="ECO:0000256" key="4">
    <source>
        <dbReference type="ARBA" id="ARBA00022530"/>
    </source>
</evidence>
<dbReference type="Pfam" id="PF00055">
    <property type="entry name" value="Laminin_N"/>
    <property type="match status" value="1"/>
</dbReference>
<feature type="chain" id="PRO_5003038832" description="Netrin-1" evidence="11 17">
    <location>
        <begin position="22"/>
        <end position="610"/>
    </location>
</feature>
<reference evidence="17" key="2">
    <citation type="submission" date="2025-05" db="UniProtKB">
        <authorList>
            <consortium name="RefSeq"/>
        </authorList>
    </citation>
    <scope>IDENTIFICATION</scope>
</reference>
<evidence type="ECO:0000256" key="2">
    <source>
        <dbReference type="ARBA" id="ARBA00015919"/>
    </source>
</evidence>
<evidence type="ECO:0000259" key="14">
    <source>
        <dbReference type="PROSITE" id="PS51117"/>
    </source>
</evidence>
<keyword evidence="6" id="KW-0677">Repeat</keyword>
<keyword evidence="5 11" id="KW-0732">Signal</keyword>
<dbReference type="FunFam" id="2.10.25.10:FF:000074">
    <property type="entry name" value="Laminin subunit alpha"/>
    <property type="match status" value="1"/>
</dbReference>
<dbReference type="InterPro" id="IPR002049">
    <property type="entry name" value="LE_dom"/>
</dbReference>
<comment type="caution">
    <text evidence="10">Lacks conserved residue(s) required for the propagation of feature annotation.</text>
</comment>
<evidence type="ECO:0000259" key="12">
    <source>
        <dbReference type="PROSITE" id="PS50027"/>
    </source>
</evidence>
<evidence type="ECO:0000256" key="10">
    <source>
        <dbReference type="PROSITE-ProRule" id="PRU00460"/>
    </source>
</evidence>
<dbReference type="SUPFAM" id="SSF57196">
    <property type="entry name" value="EGF/Laminin"/>
    <property type="match status" value="3"/>
</dbReference>
<dbReference type="Pfam" id="PF00053">
    <property type="entry name" value="EGF_laminin"/>
    <property type="match status" value="2"/>
</dbReference>
<evidence type="ECO:0000256" key="7">
    <source>
        <dbReference type="ARBA" id="ARBA00023157"/>
    </source>
</evidence>
<dbReference type="OrthoDB" id="9980295at2759"/>
<dbReference type="Gene3D" id="2.170.300.10">
    <property type="entry name" value="Tie2 ligand-binding domain superfamily"/>
    <property type="match status" value="1"/>
</dbReference>
<keyword evidence="7 10" id="KW-1015">Disulfide bond</keyword>
<evidence type="ECO:0000256" key="8">
    <source>
        <dbReference type="ARBA" id="ARBA00023180"/>
    </source>
</evidence>
<keyword evidence="4" id="KW-0272">Extracellular matrix</keyword>
<dbReference type="InterPro" id="IPR008979">
    <property type="entry name" value="Galactose-bd-like_sf"/>
</dbReference>
<dbReference type="GO" id="GO:0034446">
    <property type="term" value="P:substrate adhesion-dependent cell spreading"/>
    <property type="evidence" value="ECO:0007669"/>
    <property type="project" value="TreeGrafter"/>
</dbReference>
<comment type="subcellular location">
    <subcellularLocation>
        <location evidence="1">Secreted</location>
        <location evidence="1">Extracellular space</location>
        <location evidence="1">Extracellular matrix</location>
    </subcellularLocation>
</comment>
<dbReference type="Pfam" id="PF24973">
    <property type="entry name" value="EGF_LMN_ATRN"/>
    <property type="match status" value="1"/>
</dbReference>
<dbReference type="GO" id="GO:0016477">
    <property type="term" value="P:cell migration"/>
    <property type="evidence" value="ECO:0007669"/>
    <property type="project" value="TreeGrafter"/>
</dbReference>
<dbReference type="InterPro" id="IPR056863">
    <property type="entry name" value="LMN_ATRN_NET-like_EGF"/>
</dbReference>
<dbReference type="EMBL" id="GU224198">
    <property type="protein sequence ID" value="ADB22607.1"/>
    <property type="molecule type" value="mRNA"/>
</dbReference>
<proteinExistence type="evidence at transcript level"/>
<protein>
    <recommendedName>
        <fullName evidence="2">Netrin-1</fullName>
    </recommendedName>
</protein>
<dbReference type="GO" id="GO:0009887">
    <property type="term" value="P:animal organ morphogenesis"/>
    <property type="evidence" value="ECO:0007669"/>
    <property type="project" value="TreeGrafter"/>
</dbReference>
<feature type="domain" description="NTR" evidence="13">
    <location>
        <begin position="490"/>
        <end position="609"/>
    </location>
</feature>
<dbReference type="Pfam" id="PF01759">
    <property type="entry name" value="NTR"/>
    <property type="match status" value="1"/>
</dbReference>
<dbReference type="SMART" id="SM00643">
    <property type="entry name" value="C345C"/>
    <property type="match status" value="1"/>
</dbReference>
<keyword evidence="9 10" id="KW-0424">Laminin EGF-like domain</keyword>
<dbReference type="Proteomes" id="UP000694865">
    <property type="component" value="Unplaced"/>
</dbReference>
<evidence type="ECO:0000313" key="17">
    <source>
        <dbReference type="RefSeq" id="NP_001164710.1"/>
    </source>
</evidence>
<dbReference type="SUPFAM" id="SSF50242">
    <property type="entry name" value="TIMP-like"/>
    <property type="match status" value="1"/>
</dbReference>
<keyword evidence="8" id="KW-0325">Glycoprotein</keyword>
<feature type="disulfide bond" evidence="10">
    <location>
        <begin position="395"/>
        <end position="412"/>
    </location>
</feature>
<dbReference type="Gene3D" id="2.10.25.10">
    <property type="entry name" value="Laminin"/>
    <property type="match status" value="1"/>
</dbReference>
<feature type="disulfide bond" evidence="10">
    <location>
        <begin position="360"/>
        <end position="369"/>
    </location>
</feature>
<dbReference type="PANTHER" id="PTHR10574">
    <property type="entry name" value="NETRIN/LAMININ-RELATED"/>
    <property type="match status" value="1"/>
</dbReference>
<feature type="domain" description="Laminin EGF-like" evidence="12">
    <location>
        <begin position="393"/>
        <end position="440"/>
    </location>
</feature>
<dbReference type="InterPro" id="IPR050440">
    <property type="entry name" value="Laminin/Netrin_ECM"/>
</dbReference>
<dbReference type="CDD" id="cd00055">
    <property type="entry name" value="EGF_Lam"/>
    <property type="match status" value="3"/>
</dbReference>
<dbReference type="GO" id="GO:0043256">
    <property type="term" value="C:laminin complex"/>
    <property type="evidence" value="ECO:0007669"/>
    <property type="project" value="TreeGrafter"/>
</dbReference>
<evidence type="ECO:0000256" key="11">
    <source>
        <dbReference type="SAM" id="SignalP"/>
    </source>
</evidence>
<dbReference type="PROSITE" id="PS51117">
    <property type="entry name" value="LAMININ_NTER"/>
    <property type="match status" value="1"/>
</dbReference>
<evidence type="ECO:0000256" key="9">
    <source>
        <dbReference type="ARBA" id="ARBA00023292"/>
    </source>
</evidence>
<keyword evidence="16" id="KW-1185">Reference proteome</keyword>
<name>D2XNH7_SACKO</name>
<evidence type="ECO:0000256" key="3">
    <source>
        <dbReference type="ARBA" id="ARBA00022525"/>
    </source>
</evidence>
<dbReference type="RefSeq" id="NP_001164710.1">
    <property type="nucleotide sequence ID" value="NM_001171239.1"/>
</dbReference>